<accession>A0A0B4GI48</accession>
<gene>
    <name evidence="1" type="ORF">MGU_10538</name>
</gene>
<sequence length="327" mass="36782">MADLFFTRACSPSSAGNLAVKSDGGVDSGLAGGLRSGLGASGSRLSGNENLLLRNFLHHCKLPEQKANRLYREHATALVSVSNRVVDTLQRAFNKYYVEKDPPESIYIVFIRIPASKVPSADFHSAQELAKKCGMRDADKFQHEFLFEWAIPNDFMVHSVSIKTLLDRGLTLKKFLVDQTWPSTGELCHKMVDDIFRTDSDAWEIGLALGFFVRPFGARAPSCWIASQLFWDLIQGLSWETMKDLGIPQSVKIISRGDWWLLDDCFVLAFEGYKLWRDLKEESILDACNDLYLIIPSRGFELAEASFKRKQTRFMAEVEAAAIEIGL</sequence>
<reference evidence="1 2" key="1">
    <citation type="journal article" date="2014" name="Proc. Natl. Acad. Sci. U.S.A.">
        <title>Trajectory and genomic determinants of fungal-pathogen speciation and host adaptation.</title>
        <authorList>
            <person name="Hu X."/>
            <person name="Xiao G."/>
            <person name="Zheng P."/>
            <person name="Shang Y."/>
            <person name="Su Y."/>
            <person name="Zhang X."/>
            <person name="Liu X."/>
            <person name="Zhan S."/>
            <person name="St Leger R.J."/>
            <person name="Wang C."/>
        </authorList>
    </citation>
    <scope>NUCLEOTIDE SEQUENCE [LARGE SCALE GENOMIC DNA]</scope>
    <source>
        <strain evidence="1 2">ARSEF 977</strain>
    </source>
</reference>
<keyword evidence="2" id="KW-1185">Reference proteome</keyword>
<evidence type="ECO:0000313" key="1">
    <source>
        <dbReference type="EMBL" id="KID82148.1"/>
    </source>
</evidence>
<protein>
    <submittedName>
        <fullName evidence="1">Uncharacterized protein</fullName>
    </submittedName>
</protein>
<dbReference type="OrthoDB" id="3783227at2759"/>
<organism evidence="1 2">
    <name type="scientific">Metarhizium guizhouense (strain ARSEF 977)</name>
    <dbReference type="NCBI Taxonomy" id="1276136"/>
    <lineage>
        <taxon>Eukaryota</taxon>
        <taxon>Fungi</taxon>
        <taxon>Dikarya</taxon>
        <taxon>Ascomycota</taxon>
        <taxon>Pezizomycotina</taxon>
        <taxon>Sordariomycetes</taxon>
        <taxon>Hypocreomycetidae</taxon>
        <taxon>Hypocreales</taxon>
        <taxon>Clavicipitaceae</taxon>
        <taxon>Metarhizium</taxon>
    </lineage>
</organism>
<dbReference type="HOGENOM" id="CLU_058276_0_0_1"/>
<dbReference type="EMBL" id="AZNH01000101">
    <property type="protein sequence ID" value="KID82148.1"/>
    <property type="molecule type" value="Genomic_DNA"/>
</dbReference>
<dbReference type="AlphaFoldDB" id="A0A0B4GI48"/>
<proteinExistence type="predicted"/>
<dbReference type="Proteomes" id="UP000031192">
    <property type="component" value="Unassembled WGS sequence"/>
</dbReference>
<evidence type="ECO:0000313" key="2">
    <source>
        <dbReference type="Proteomes" id="UP000031192"/>
    </source>
</evidence>
<comment type="caution">
    <text evidence="1">The sequence shown here is derived from an EMBL/GenBank/DDBJ whole genome shotgun (WGS) entry which is preliminary data.</text>
</comment>
<name>A0A0B4GI48_METGA</name>